<organism evidence="1 2">
    <name type="scientific">Undibacterium umbellatum</name>
    <dbReference type="NCBI Taxonomy" id="2762300"/>
    <lineage>
        <taxon>Bacteria</taxon>
        <taxon>Pseudomonadati</taxon>
        <taxon>Pseudomonadota</taxon>
        <taxon>Betaproteobacteria</taxon>
        <taxon>Burkholderiales</taxon>
        <taxon>Oxalobacteraceae</taxon>
        <taxon>Undibacterium</taxon>
    </lineage>
</organism>
<dbReference type="RefSeq" id="WP_186953864.1">
    <property type="nucleotide sequence ID" value="NZ_JACOFX010000005.1"/>
</dbReference>
<dbReference type="Proteomes" id="UP000646911">
    <property type="component" value="Unassembled WGS sequence"/>
</dbReference>
<evidence type="ECO:0000313" key="1">
    <source>
        <dbReference type="EMBL" id="MBC3908309.1"/>
    </source>
</evidence>
<reference evidence="1 2" key="1">
    <citation type="submission" date="2020-08" db="EMBL/GenBank/DDBJ databases">
        <title>Novel species isolated from subtropical streams in China.</title>
        <authorList>
            <person name="Lu H."/>
        </authorList>
    </citation>
    <scope>NUCLEOTIDE SEQUENCE [LARGE SCALE GENOMIC DNA]</scope>
    <source>
        <strain evidence="1 2">NL8W</strain>
    </source>
</reference>
<keyword evidence="2" id="KW-1185">Reference proteome</keyword>
<protein>
    <submittedName>
        <fullName evidence="1">Uncharacterized protein</fullName>
    </submittedName>
</protein>
<accession>A0ABR6Z9L0</accession>
<gene>
    <name evidence="1" type="ORF">H8L47_12150</name>
</gene>
<proteinExistence type="predicted"/>
<sequence>MMKEQTLLVPHEEDPLLAFAPEEPGLQWQRIMGMAVHGDANWELEICRKTCMTLAEAKSFAAADDRITFFFYVKHYAIMCRHQVLHAGDVVFFSGTPVLVAEAGADSFEKPAAPGSRFSITAAPGNHWVSIQAHMQVPFLSSTQAHAYLWPCLLPGQAHGAELQGGGLQAVLCYCPPHEVTDEVSEHPFAQGGWWVCGQYVHAGGKLQAEQTCFGGPYMAVAPGDILSCRIVYDAANHSWLQTITNCSNKDSVIFPMNAKQKTGQALEKNMLGFCLEKLLPARHEHSRLLHQCLSLFNVIARLTYPQSQLGQDLNQLPYIDNARLSDDQTCLHIGRIVLYNPMMHAGE</sequence>
<comment type="caution">
    <text evidence="1">The sequence shown here is derived from an EMBL/GenBank/DDBJ whole genome shotgun (WGS) entry which is preliminary data.</text>
</comment>
<name>A0ABR6Z9L0_9BURK</name>
<dbReference type="EMBL" id="JACOFX010000005">
    <property type="protein sequence ID" value="MBC3908309.1"/>
    <property type="molecule type" value="Genomic_DNA"/>
</dbReference>
<evidence type="ECO:0000313" key="2">
    <source>
        <dbReference type="Proteomes" id="UP000646911"/>
    </source>
</evidence>